<accession>A0A9P5AQ27</accession>
<dbReference type="Proteomes" id="UP000730481">
    <property type="component" value="Unassembled WGS sequence"/>
</dbReference>
<organism evidence="1 2">
    <name type="scientific">Fusarium beomiforme</name>
    <dbReference type="NCBI Taxonomy" id="44412"/>
    <lineage>
        <taxon>Eukaryota</taxon>
        <taxon>Fungi</taxon>
        <taxon>Dikarya</taxon>
        <taxon>Ascomycota</taxon>
        <taxon>Pezizomycotina</taxon>
        <taxon>Sordariomycetes</taxon>
        <taxon>Hypocreomycetidae</taxon>
        <taxon>Hypocreales</taxon>
        <taxon>Nectriaceae</taxon>
        <taxon>Fusarium</taxon>
        <taxon>Fusarium burgessii species complex</taxon>
    </lineage>
</organism>
<dbReference type="EMBL" id="PVQB02000118">
    <property type="protein sequence ID" value="KAF4342858.1"/>
    <property type="molecule type" value="Genomic_DNA"/>
</dbReference>
<reference evidence="1" key="2">
    <citation type="submission" date="2020-02" db="EMBL/GenBank/DDBJ databases">
        <title>Identification and distribution of gene clusters putatively required for synthesis of sphingolipid metabolism inhibitors in phylogenetically diverse species of the filamentous fungus Fusarium.</title>
        <authorList>
            <person name="Kim H.-S."/>
            <person name="Busman M."/>
            <person name="Brown D.W."/>
            <person name="Divon H."/>
            <person name="Uhlig S."/>
            <person name="Proctor R.H."/>
        </authorList>
    </citation>
    <scope>NUCLEOTIDE SEQUENCE</scope>
    <source>
        <strain evidence="1">NRRL 25174</strain>
    </source>
</reference>
<proteinExistence type="predicted"/>
<dbReference type="Gene3D" id="3.40.710.10">
    <property type="entry name" value="DD-peptidase/beta-lactamase superfamily"/>
    <property type="match status" value="1"/>
</dbReference>
<name>A0A9P5AQ27_9HYPO</name>
<keyword evidence="2" id="KW-1185">Reference proteome</keyword>
<gene>
    <name evidence="1" type="ORF">FBEOM_3204</name>
</gene>
<sequence length="168" mass="18527">MSMFPSSEMRAKLAYMHQRGPDGTLRPCKHLMRRPLVVDPDDKVELNIFNSGGVGMSAKPRDYCSKFKRIFALQPSDSDALCTEFPNYSRQGIQAARPDLTNPVPELYPVAGDPPQGWGLTFMLSNGGAPERAKGTVHWAGCRISGGGLIVIGLSLEWFAHRFYLLAT</sequence>
<evidence type="ECO:0000313" key="2">
    <source>
        <dbReference type="Proteomes" id="UP000730481"/>
    </source>
</evidence>
<dbReference type="AlphaFoldDB" id="A0A9P5AQ27"/>
<protein>
    <submittedName>
        <fullName evidence="1">Beta-lactamase</fullName>
    </submittedName>
</protein>
<dbReference type="InterPro" id="IPR012338">
    <property type="entry name" value="Beta-lactam/transpept-like"/>
</dbReference>
<reference evidence="1" key="1">
    <citation type="journal article" date="2017" name="Mycologia">
        <title>Fusarium algeriense, sp. nov., a novel toxigenic crown rot pathogen of durum wheat from Algeria is nested in the Fusarium burgessii species complex.</title>
        <authorList>
            <person name="Laraba I."/>
            <person name="Keddad A."/>
            <person name="Boureghda H."/>
            <person name="Abdallah N."/>
            <person name="Vaughan M.M."/>
            <person name="Proctor R.H."/>
            <person name="Busman M."/>
            <person name="O'Donnell K."/>
        </authorList>
    </citation>
    <scope>NUCLEOTIDE SEQUENCE</scope>
    <source>
        <strain evidence="1">NRRL 25174</strain>
    </source>
</reference>
<comment type="caution">
    <text evidence="1">The sequence shown here is derived from an EMBL/GenBank/DDBJ whole genome shotgun (WGS) entry which is preliminary data.</text>
</comment>
<evidence type="ECO:0000313" key="1">
    <source>
        <dbReference type="EMBL" id="KAF4342858.1"/>
    </source>
</evidence>
<dbReference type="OrthoDB" id="428260at2759"/>